<dbReference type="AlphaFoldDB" id="E7SAG5"/>
<dbReference type="HOGENOM" id="CLU_031947_1_0_9"/>
<accession>E7SAG5</accession>
<dbReference type="PATRIC" id="fig|888833.12.peg.934"/>
<comment type="caution">
    <text evidence="1">The sequence shown here is derived from an EMBL/GenBank/DDBJ whole genome shotgun (WGS) entry which is preliminary data.</text>
</comment>
<keyword evidence="2" id="KW-1185">Reference proteome</keyword>
<proteinExistence type="predicted"/>
<sequence>MANSAKIESLGIDYLNLLINKNECLQSYITTNDRTPIWDGSIHVLKENSSSKSDILGTVPVQVKSSTRKTRLNKFDMNITDLKAYQSEGGAVLFVVFISDNNELRKICFKSILPVTVKKILKHKDIKPGTQQKITLDIYDLEEAELYPTLLDFLDHRKKQFSFFQQNNHLIESIPKDKEFRFYFRGSSPTSVFNYQRKHEIFPYVFDEATGIEIPVANSIEIASILENTDLVIKIGENQIFKDVKRIRNSDGSVELKFGPGFSISVLSRTDKKFSFSYERPSKLPDAISNTQSLIEFSEKGYIYIDEQRLDFENENLKQLEGLNLNNELKELNKLKSSLEELGITKPLELSEFDNKSRSHLLLLEDGLINNKKVSLNFDESKLMNIRVGNLHFLLLYHQTTPKDGYLINIFKDTPWCRSTDEAVNDTEDISLFELFSIDDWVQIDNCDFDAVISSYNRLLDTTGSKIDANDTLVRIISAYDKIEETNKKLELLKWANQLSDWNIAHSHDKPRTMINHLQLKQRQEELSDVDVEKLNSLLLKYQTEAEICFGIAVLLGTRRQADLYWKKMSGDMQEAYKDFPIYNLYCKLV</sequence>
<dbReference type="GeneID" id="93922014"/>
<organism evidence="1 2">
    <name type="scientific">Streptococcus australis ATCC 700641</name>
    <dbReference type="NCBI Taxonomy" id="888833"/>
    <lineage>
        <taxon>Bacteria</taxon>
        <taxon>Bacillati</taxon>
        <taxon>Bacillota</taxon>
        <taxon>Bacilli</taxon>
        <taxon>Lactobacillales</taxon>
        <taxon>Streptococcaceae</taxon>
        <taxon>Streptococcus</taxon>
    </lineage>
</organism>
<dbReference type="eggNOG" id="ENOG502ZPYH">
    <property type="taxonomic scope" value="Bacteria"/>
</dbReference>
<dbReference type="Proteomes" id="UP000002814">
    <property type="component" value="Unassembled WGS sequence"/>
</dbReference>
<gene>
    <name evidence="1" type="ORF">HMPREF9421_1182</name>
</gene>
<dbReference type="EMBL" id="AEQR01000019">
    <property type="protein sequence ID" value="EFV99074.1"/>
    <property type="molecule type" value="Genomic_DNA"/>
</dbReference>
<reference evidence="1 2" key="1">
    <citation type="submission" date="2010-12" db="EMBL/GenBank/DDBJ databases">
        <authorList>
            <person name="Muzny D."/>
            <person name="Qin X."/>
            <person name="Deng J."/>
            <person name="Jiang H."/>
            <person name="Liu Y."/>
            <person name="Qu J."/>
            <person name="Song X.-Z."/>
            <person name="Zhang L."/>
            <person name="Thornton R."/>
            <person name="Coyle M."/>
            <person name="Francisco L."/>
            <person name="Jackson L."/>
            <person name="Javaid M."/>
            <person name="Korchina V."/>
            <person name="Kovar C."/>
            <person name="Mata R."/>
            <person name="Mathew T."/>
            <person name="Ngo R."/>
            <person name="Nguyen L."/>
            <person name="Nguyen N."/>
            <person name="Okwuonu G."/>
            <person name="Ongeri F."/>
            <person name="Pham C."/>
            <person name="Simmons D."/>
            <person name="Wilczek-Boney K."/>
            <person name="Hale W."/>
            <person name="Jakkamsetti A."/>
            <person name="Pham P."/>
            <person name="Ruth R."/>
            <person name="San Lucas F."/>
            <person name="Warren J."/>
            <person name="Zhang J."/>
            <person name="Zhao Z."/>
            <person name="Zhou C."/>
            <person name="Zhu D."/>
            <person name="Lee S."/>
            <person name="Bess C."/>
            <person name="Blankenburg K."/>
            <person name="Forbes L."/>
            <person name="Fu Q."/>
            <person name="Gubbala S."/>
            <person name="Hirani K."/>
            <person name="Jayaseelan J.C."/>
            <person name="Lara F."/>
            <person name="Munidasa M."/>
            <person name="Palculict T."/>
            <person name="Patil S."/>
            <person name="Pu L.-L."/>
            <person name="Saada N."/>
            <person name="Tang L."/>
            <person name="Weissenberger G."/>
            <person name="Zhu Y."/>
            <person name="Hemphill L."/>
            <person name="Shang Y."/>
            <person name="Youmans B."/>
            <person name="Ayvaz T."/>
            <person name="Ross M."/>
            <person name="Santibanez J."/>
            <person name="Aqrawi P."/>
            <person name="Gross S."/>
            <person name="Joshi V."/>
            <person name="Fowler G."/>
            <person name="Nazareth L."/>
            <person name="Reid J."/>
            <person name="Worley K."/>
            <person name="Petrosino J."/>
            <person name="Highlander S."/>
            <person name="Gibbs R."/>
        </authorList>
    </citation>
    <scope>NUCLEOTIDE SEQUENCE [LARGE SCALE GENOMIC DNA]</scope>
    <source>
        <strain evidence="1 2">ATCC 700641</strain>
    </source>
</reference>
<dbReference type="RefSeq" id="WP_006596086.1">
    <property type="nucleotide sequence ID" value="NZ_AFUD01000026.1"/>
</dbReference>
<evidence type="ECO:0000313" key="1">
    <source>
        <dbReference type="EMBL" id="EFV99074.1"/>
    </source>
</evidence>
<evidence type="ECO:0000313" key="2">
    <source>
        <dbReference type="Proteomes" id="UP000002814"/>
    </source>
</evidence>
<protein>
    <recommendedName>
        <fullName evidence="3">DUF4365 domain-containing protein</fullName>
    </recommendedName>
</protein>
<evidence type="ECO:0008006" key="3">
    <source>
        <dbReference type="Google" id="ProtNLM"/>
    </source>
</evidence>
<name>E7SAG5_9STRE</name>